<dbReference type="PROSITE" id="PS51831">
    <property type="entry name" value="HD"/>
    <property type="match status" value="1"/>
</dbReference>
<dbReference type="PANTHER" id="PTHR11373">
    <property type="entry name" value="DEOXYNUCLEOSIDE TRIPHOSPHATE TRIPHOSPHOHYDROLASE"/>
    <property type="match status" value="1"/>
</dbReference>
<sequence length="409" mass="44784">MRWAPEPPKRRGRSPFERDRARVLHSAALRRLAAKTQVVEPAAGDQRGQHSPRTRLTHSLECAQIGRELGKAVGCDPDLVEVACLSHDLGHPPFGHNGEAVLDGVAAACGGFEGNAQSLRLLTRLEAKSFAPDGRSVGLNLTRAALDAAMKYPWARRGPETPPERANGVKYGVYDDDREVFAWIREGAPDGRACFEAQVMDWADDVAYSVHDLEDGLHAGHIRLERLTDPAERRAVCELTARYYCDAEVAELEERFAALLAEPYWPPAYDGSLRAAAALKNLTSELIGRFCRAAERATQEAYGTGPLTRYAGDLVVPREQRLECAVLKGIAAHYVMGRADHGARQARQRELVAELADAVGRKAPMVLDPVFRGFYAEAADDGARLRVVVDQVASLTDTSALAWHHELLG</sequence>
<dbReference type="InterPro" id="IPR026875">
    <property type="entry name" value="PHydrolase_assoc_dom"/>
</dbReference>
<evidence type="ECO:0000256" key="1">
    <source>
        <dbReference type="ARBA" id="ARBA00022801"/>
    </source>
</evidence>
<keyword evidence="1" id="KW-0378">Hydrolase</keyword>
<reference evidence="5" key="1">
    <citation type="journal article" date="2019" name="Int. J. Syst. Evol. Microbiol.">
        <title>The Global Catalogue of Microorganisms (GCM) 10K type strain sequencing project: providing services to taxonomists for standard genome sequencing and annotation.</title>
        <authorList>
            <consortium name="The Broad Institute Genomics Platform"/>
            <consortium name="The Broad Institute Genome Sequencing Center for Infectious Disease"/>
            <person name="Wu L."/>
            <person name="Ma J."/>
        </authorList>
    </citation>
    <scope>NUCLEOTIDE SEQUENCE [LARGE SCALE GENOMIC DNA]</scope>
    <source>
        <strain evidence="5">JCM 17939</strain>
    </source>
</reference>
<dbReference type="InterPro" id="IPR050135">
    <property type="entry name" value="dGTPase-like"/>
</dbReference>
<dbReference type="NCBIfam" id="NF002829">
    <property type="entry name" value="PRK03007.1"/>
    <property type="match status" value="1"/>
</dbReference>
<gene>
    <name evidence="4" type="ORF">GCM10023196_031100</name>
</gene>
<dbReference type="Pfam" id="PF01966">
    <property type="entry name" value="HD"/>
    <property type="match status" value="1"/>
</dbReference>
<dbReference type="SMART" id="SM00471">
    <property type="entry name" value="HDc"/>
    <property type="match status" value="1"/>
</dbReference>
<name>A0ABP8UAA3_9ACTN</name>
<dbReference type="PANTHER" id="PTHR11373:SF32">
    <property type="entry name" value="DEOXYGUANOSINETRIPHOSPHATE TRIPHOSPHOHYDROLASE"/>
    <property type="match status" value="1"/>
</dbReference>
<protein>
    <submittedName>
        <fullName evidence="4">Deoxyguanosinetriphosphate triphosphohydrolase</fullName>
    </submittedName>
</protein>
<evidence type="ECO:0000313" key="5">
    <source>
        <dbReference type="Proteomes" id="UP001501442"/>
    </source>
</evidence>
<keyword evidence="5" id="KW-1185">Reference proteome</keyword>
<evidence type="ECO:0000256" key="2">
    <source>
        <dbReference type="SAM" id="MobiDB-lite"/>
    </source>
</evidence>
<dbReference type="Pfam" id="PF13286">
    <property type="entry name" value="HD_assoc"/>
    <property type="match status" value="1"/>
</dbReference>
<dbReference type="Proteomes" id="UP001501442">
    <property type="component" value="Unassembled WGS sequence"/>
</dbReference>
<comment type="caution">
    <text evidence="4">The sequence shown here is derived from an EMBL/GenBank/DDBJ whole genome shotgun (WGS) entry which is preliminary data.</text>
</comment>
<dbReference type="InterPro" id="IPR003607">
    <property type="entry name" value="HD/PDEase_dom"/>
</dbReference>
<feature type="domain" description="HD" evidence="3">
    <location>
        <begin position="55"/>
        <end position="209"/>
    </location>
</feature>
<dbReference type="NCBIfam" id="TIGR01353">
    <property type="entry name" value="dGTP_triPase"/>
    <property type="match status" value="1"/>
</dbReference>
<feature type="region of interest" description="Disordered" evidence="2">
    <location>
        <begin position="36"/>
        <end position="55"/>
    </location>
</feature>
<proteinExistence type="predicted"/>
<dbReference type="EMBL" id="BAABHK010000004">
    <property type="protein sequence ID" value="GAA4625742.1"/>
    <property type="molecule type" value="Genomic_DNA"/>
</dbReference>
<evidence type="ECO:0000259" key="3">
    <source>
        <dbReference type="PROSITE" id="PS51831"/>
    </source>
</evidence>
<dbReference type="InterPro" id="IPR006674">
    <property type="entry name" value="HD_domain"/>
</dbReference>
<accession>A0ABP8UAA3</accession>
<organism evidence="4 5">
    <name type="scientific">Actinoallomurus vinaceus</name>
    <dbReference type="NCBI Taxonomy" id="1080074"/>
    <lineage>
        <taxon>Bacteria</taxon>
        <taxon>Bacillati</taxon>
        <taxon>Actinomycetota</taxon>
        <taxon>Actinomycetes</taxon>
        <taxon>Streptosporangiales</taxon>
        <taxon>Thermomonosporaceae</taxon>
        <taxon>Actinoallomurus</taxon>
    </lineage>
</organism>
<dbReference type="CDD" id="cd00077">
    <property type="entry name" value="HDc"/>
    <property type="match status" value="1"/>
</dbReference>
<evidence type="ECO:0000313" key="4">
    <source>
        <dbReference type="EMBL" id="GAA4625742.1"/>
    </source>
</evidence>
<dbReference type="SUPFAM" id="SSF109604">
    <property type="entry name" value="HD-domain/PDEase-like"/>
    <property type="match status" value="1"/>
</dbReference>
<dbReference type="Gene3D" id="1.10.3210.10">
    <property type="entry name" value="Hypothetical protein af1432"/>
    <property type="match status" value="1"/>
</dbReference>
<dbReference type="InterPro" id="IPR006261">
    <property type="entry name" value="dGTPase"/>
</dbReference>